<sequence>MSITPDACNSSDHSIFNADVMRYHDSLLSSFEPARGVGEEILAPLMTSCAVTKSSQASEEKEGGLQFGLLAGIREECLPVVTEDPRVFFNVTPPSSTFICGSQGSGKSHTLSCMLESCLIPSKAGHLPKPLTGIVFHYDTFISDTMGSPCEAAFLSSHPDIEVRVLCAPTNLFAIKGAYSRLNIAVSALEIDQRNLNTKRMLDLMAVGQDDGPMPLYMHTVKRILREMRMEQQATHMGFDYRIFKNKVLHSNLTAAQFEPLKQRLEMLESFMPQLQTIPTFGKQAAFRGIDWAPKARRLTVVDLSCPCISPETACSLFNICLGIFLEQDAEIGRVVGLDEAHKYMNSSLEARGFTETLLSAVRLQRHLGVRMIISTQEPTVSTTLLNLCSTTIVHRFTSPEWLRILHKHLAGAMESSFGELKTDNNHDTEADSQRSLFEKIVNLEVGEAILFSPSMVVQASSCDSNGKATLYRLGHGNLPVRIRQRLTLDGGKSVLSQ</sequence>
<proteinExistence type="predicted"/>
<organism evidence="1 2">
    <name type="scientific">Aspergillus carbonarius (strain ITEM 5010)</name>
    <dbReference type="NCBI Taxonomy" id="602072"/>
    <lineage>
        <taxon>Eukaryota</taxon>
        <taxon>Fungi</taxon>
        <taxon>Dikarya</taxon>
        <taxon>Ascomycota</taxon>
        <taxon>Pezizomycotina</taxon>
        <taxon>Eurotiomycetes</taxon>
        <taxon>Eurotiomycetidae</taxon>
        <taxon>Eurotiales</taxon>
        <taxon>Aspergillaceae</taxon>
        <taxon>Aspergillus</taxon>
        <taxon>Aspergillus subgen. Circumdati</taxon>
    </lineage>
</organism>
<evidence type="ECO:0008006" key="3">
    <source>
        <dbReference type="Google" id="ProtNLM"/>
    </source>
</evidence>
<evidence type="ECO:0000313" key="1">
    <source>
        <dbReference type="EMBL" id="OOG00877.1"/>
    </source>
</evidence>
<reference evidence="2" key="1">
    <citation type="journal article" date="2017" name="Genome Biol.">
        <title>Comparative genomics reveals high biological diversity and specific adaptations in the industrially and medically important fungal genus Aspergillus.</title>
        <authorList>
            <person name="de Vries R.P."/>
            <person name="Riley R."/>
            <person name="Wiebenga A."/>
            <person name="Aguilar-Osorio G."/>
            <person name="Amillis S."/>
            <person name="Uchima C.A."/>
            <person name="Anderluh G."/>
            <person name="Asadollahi M."/>
            <person name="Askin M."/>
            <person name="Barry K."/>
            <person name="Battaglia E."/>
            <person name="Bayram O."/>
            <person name="Benocci T."/>
            <person name="Braus-Stromeyer S.A."/>
            <person name="Caldana C."/>
            <person name="Canovas D."/>
            <person name="Cerqueira G.C."/>
            <person name="Chen F."/>
            <person name="Chen W."/>
            <person name="Choi C."/>
            <person name="Clum A."/>
            <person name="Dos Santos R.A."/>
            <person name="Damasio A.R."/>
            <person name="Diallinas G."/>
            <person name="Emri T."/>
            <person name="Fekete E."/>
            <person name="Flipphi M."/>
            <person name="Freyberg S."/>
            <person name="Gallo A."/>
            <person name="Gournas C."/>
            <person name="Habgood R."/>
            <person name="Hainaut M."/>
            <person name="Harispe M.L."/>
            <person name="Henrissat B."/>
            <person name="Hilden K.S."/>
            <person name="Hope R."/>
            <person name="Hossain A."/>
            <person name="Karabika E."/>
            <person name="Karaffa L."/>
            <person name="Karanyi Z."/>
            <person name="Krasevec N."/>
            <person name="Kuo A."/>
            <person name="Kusch H."/>
            <person name="LaButti K."/>
            <person name="Lagendijk E.L."/>
            <person name="Lapidus A."/>
            <person name="Levasseur A."/>
            <person name="Lindquist E."/>
            <person name="Lipzen A."/>
            <person name="Logrieco A.F."/>
            <person name="MacCabe A."/>
            <person name="Maekelae M.R."/>
            <person name="Malavazi I."/>
            <person name="Melin P."/>
            <person name="Meyer V."/>
            <person name="Mielnichuk N."/>
            <person name="Miskei M."/>
            <person name="Molnar A.P."/>
            <person name="Mule G."/>
            <person name="Ngan C.Y."/>
            <person name="Orejas M."/>
            <person name="Orosz E."/>
            <person name="Ouedraogo J.P."/>
            <person name="Overkamp K.M."/>
            <person name="Park H.-S."/>
            <person name="Perrone G."/>
            <person name="Piumi F."/>
            <person name="Punt P.J."/>
            <person name="Ram A.F."/>
            <person name="Ramon A."/>
            <person name="Rauscher S."/>
            <person name="Record E."/>
            <person name="Riano-Pachon D.M."/>
            <person name="Robert V."/>
            <person name="Roehrig J."/>
            <person name="Ruller R."/>
            <person name="Salamov A."/>
            <person name="Salih N.S."/>
            <person name="Samson R.A."/>
            <person name="Sandor E."/>
            <person name="Sanguinetti M."/>
            <person name="Schuetze T."/>
            <person name="Sepcic K."/>
            <person name="Shelest E."/>
            <person name="Sherlock G."/>
            <person name="Sophianopoulou V."/>
            <person name="Squina F.M."/>
            <person name="Sun H."/>
            <person name="Susca A."/>
            <person name="Todd R.B."/>
            <person name="Tsang A."/>
            <person name="Unkles S.E."/>
            <person name="van de Wiele N."/>
            <person name="van Rossen-Uffink D."/>
            <person name="Oliveira J.V."/>
            <person name="Vesth T.C."/>
            <person name="Visser J."/>
            <person name="Yu J.-H."/>
            <person name="Zhou M."/>
            <person name="Andersen M.R."/>
            <person name="Archer D.B."/>
            <person name="Baker S.E."/>
            <person name="Benoit I."/>
            <person name="Brakhage A.A."/>
            <person name="Braus G.H."/>
            <person name="Fischer R."/>
            <person name="Frisvad J.C."/>
            <person name="Goldman G.H."/>
            <person name="Houbraken J."/>
            <person name="Oakley B."/>
            <person name="Pocsi I."/>
            <person name="Scazzocchio C."/>
            <person name="Seiboth B."/>
            <person name="vanKuyk P.A."/>
            <person name="Wortman J."/>
            <person name="Dyer P.S."/>
            <person name="Grigoriev I.V."/>
        </authorList>
    </citation>
    <scope>NUCLEOTIDE SEQUENCE [LARGE SCALE GENOMIC DNA]</scope>
    <source>
        <strain evidence="2">ITEM 5010</strain>
    </source>
</reference>
<dbReference type="AlphaFoldDB" id="A0A1R3S298"/>
<dbReference type="SUPFAM" id="SSF52540">
    <property type="entry name" value="P-loop containing nucleoside triphosphate hydrolases"/>
    <property type="match status" value="1"/>
</dbReference>
<keyword evidence="2" id="KW-1185">Reference proteome</keyword>
<dbReference type="OrthoDB" id="2316594at2759"/>
<dbReference type="STRING" id="602072.A0A1R3S298"/>
<dbReference type="OMA" id="LNTKRMM"/>
<dbReference type="VEuPathDB" id="FungiDB:ASPCADRAFT_202709"/>
<dbReference type="InterPro" id="IPR027417">
    <property type="entry name" value="P-loop_NTPase"/>
</dbReference>
<dbReference type="Proteomes" id="UP000188318">
    <property type="component" value="Unassembled WGS sequence"/>
</dbReference>
<name>A0A1R3S298_ASPC5</name>
<gene>
    <name evidence="1" type="ORF">ASPCADRAFT_202709</name>
</gene>
<evidence type="ECO:0000313" key="2">
    <source>
        <dbReference type="Proteomes" id="UP000188318"/>
    </source>
</evidence>
<dbReference type="Gene3D" id="3.40.50.300">
    <property type="entry name" value="P-loop containing nucleotide triphosphate hydrolases"/>
    <property type="match status" value="1"/>
</dbReference>
<accession>A0A1R3S298</accession>
<dbReference type="EMBL" id="KV907493">
    <property type="protein sequence ID" value="OOG00877.1"/>
    <property type="molecule type" value="Genomic_DNA"/>
</dbReference>
<protein>
    <recommendedName>
        <fullName evidence="3">Zona occludens toxin N-terminal domain-containing protein</fullName>
    </recommendedName>
</protein>